<reference evidence="2" key="1">
    <citation type="submission" date="2021-09" db="EMBL/GenBank/DDBJ databases">
        <authorList>
            <consortium name="AG Swart"/>
            <person name="Singh M."/>
            <person name="Singh A."/>
            <person name="Seah K."/>
            <person name="Emmerich C."/>
        </authorList>
    </citation>
    <scope>NUCLEOTIDE SEQUENCE</scope>
    <source>
        <strain evidence="2">ATCC30299</strain>
    </source>
</reference>
<comment type="caution">
    <text evidence="2">The sequence shown here is derived from an EMBL/GenBank/DDBJ whole genome shotgun (WGS) entry which is preliminary data.</text>
</comment>
<feature type="compositionally biased region" description="Basic and acidic residues" evidence="1">
    <location>
        <begin position="334"/>
        <end position="345"/>
    </location>
</feature>
<evidence type="ECO:0000256" key="1">
    <source>
        <dbReference type="SAM" id="MobiDB-lite"/>
    </source>
</evidence>
<proteinExistence type="predicted"/>
<sequence length="592" mass="67890">MDERSPNFIPSQDISTIDAELSDISFSRSLSEDKHEILIMTIDIGDGRSDDLTVHEGDKPEILAEQFCLKHNLGADVEEALKEQIEYNISLIVEEERQAASLLFQNQGSSRMNKKSPENSQYRGRQNYQPESQNHQPKINEHSRKLIEGKFIGNVYDRLHKIGQKHSPKKETEKPKPRSASQKPINNNGDKLYYKGIMLKEKTEKKIQKIKQTQLDEAMKDLTFKPKTNSKSPISRNISHLLEKGKEKEQNIEKKRSQILEEEMKKCTFAPAINQKSSEMARFKCTSPDRFAALYDNARVKDEKMTIFSHNVLRSICPFAPDTSLTSKVNKSFSKTEKSKDKHPPEISTSQENTDPVTGQPFFRPRIGRAPAKRDVKDIGEHLYSYAKKSISVEIKSQSPKHLGNMTSEKIVERIKYLRLKEIFEMMDPDENGNISSRTIEKSSLPPTIRAILYPLIEELTNMNETLNFDEFLESVELLLKTLSPGEKSILLMSNKPKPQQQPQYTFKPSINTSFSQDSTGEPIYVRNAKKLEITQSKLKKERSIKEITEMNQCTFFPQTNKQKIHKDQSESSFLDASFPVTFIGINNSYCL</sequence>
<evidence type="ECO:0000313" key="3">
    <source>
        <dbReference type="Proteomes" id="UP001162131"/>
    </source>
</evidence>
<keyword evidence="3" id="KW-1185">Reference proteome</keyword>
<feature type="region of interest" description="Disordered" evidence="1">
    <location>
        <begin position="104"/>
        <end position="140"/>
    </location>
</feature>
<feature type="compositionally biased region" description="Polar residues" evidence="1">
    <location>
        <begin position="118"/>
        <end position="137"/>
    </location>
</feature>
<feature type="compositionally biased region" description="Polar residues" evidence="1">
    <location>
        <begin position="179"/>
        <end position="189"/>
    </location>
</feature>
<feature type="region of interest" description="Disordered" evidence="1">
    <location>
        <begin position="161"/>
        <end position="190"/>
    </location>
</feature>
<evidence type="ECO:0000313" key="2">
    <source>
        <dbReference type="EMBL" id="CAG9313240.1"/>
    </source>
</evidence>
<evidence type="ECO:0008006" key="4">
    <source>
        <dbReference type="Google" id="ProtNLM"/>
    </source>
</evidence>
<name>A0AAU9IUR7_9CILI</name>
<feature type="compositionally biased region" description="Polar residues" evidence="1">
    <location>
        <begin position="347"/>
        <end position="357"/>
    </location>
</feature>
<dbReference type="PANTHER" id="PTHR35381">
    <property type="entry name" value="EF-HAND DOMAIN-CONTAINING PROTEIN"/>
    <property type="match status" value="1"/>
</dbReference>
<dbReference type="AlphaFoldDB" id="A0AAU9IUR7"/>
<dbReference type="EMBL" id="CAJZBQ010000010">
    <property type="protein sequence ID" value="CAG9313240.1"/>
    <property type="molecule type" value="Genomic_DNA"/>
</dbReference>
<gene>
    <name evidence="2" type="ORF">BSTOLATCC_MIC8513</name>
</gene>
<protein>
    <recommendedName>
        <fullName evidence="4">EF-hand domain-containing protein</fullName>
    </recommendedName>
</protein>
<accession>A0AAU9IUR7</accession>
<dbReference type="Proteomes" id="UP001162131">
    <property type="component" value="Unassembled WGS sequence"/>
</dbReference>
<dbReference type="PANTHER" id="PTHR35381:SF1">
    <property type="entry name" value="EF-HAND DOMAIN-CONTAINING PROTEIN"/>
    <property type="match status" value="1"/>
</dbReference>
<dbReference type="InterPro" id="IPR011992">
    <property type="entry name" value="EF-hand-dom_pair"/>
</dbReference>
<dbReference type="SUPFAM" id="SSF47473">
    <property type="entry name" value="EF-hand"/>
    <property type="match status" value="1"/>
</dbReference>
<feature type="region of interest" description="Disordered" evidence="1">
    <location>
        <begin position="326"/>
        <end position="365"/>
    </location>
</feature>
<organism evidence="2 3">
    <name type="scientific">Blepharisma stoltei</name>
    <dbReference type="NCBI Taxonomy" id="1481888"/>
    <lineage>
        <taxon>Eukaryota</taxon>
        <taxon>Sar</taxon>
        <taxon>Alveolata</taxon>
        <taxon>Ciliophora</taxon>
        <taxon>Postciliodesmatophora</taxon>
        <taxon>Heterotrichea</taxon>
        <taxon>Heterotrichida</taxon>
        <taxon>Blepharismidae</taxon>
        <taxon>Blepharisma</taxon>
    </lineage>
</organism>